<dbReference type="AlphaFoldDB" id="A0A401H473"/>
<evidence type="ECO:0000256" key="1">
    <source>
        <dbReference type="SAM" id="MobiDB-lite"/>
    </source>
</evidence>
<feature type="region of interest" description="Disordered" evidence="1">
    <location>
        <begin position="1"/>
        <end position="23"/>
    </location>
</feature>
<accession>A0A401H473</accession>
<dbReference type="EMBL" id="BFAD01000015">
    <property type="protein sequence ID" value="GBE89203.1"/>
    <property type="molecule type" value="Genomic_DNA"/>
</dbReference>
<feature type="compositionally biased region" description="Low complexity" evidence="1">
    <location>
        <begin position="1"/>
        <end position="18"/>
    </location>
</feature>
<protein>
    <submittedName>
        <fullName evidence="2">Uncharacterized protein</fullName>
    </submittedName>
</protein>
<evidence type="ECO:0000313" key="3">
    <source>
        <dbReference type="Proteomes" id="UP000287166"/>
    </source>
</evidence>
<name>A0A401H473_9APHY</name>
<keyword evidence="3" id="KW-1185">Reference proteome</keyword>
<gene>
    <name evidence="2" type="ORF">SCP_1502110</name>
</gene>
<dbReference type="Proteomes" id="UP000287166">
    <property type="component" value="Unassembled WGS sequence"/>
</dbReference>
<dbReference type="InParanoid" id="A0A401H473"/>
<proteinExistence type="predicted"/>
<reference evidence="2 3" key="1">
    <citation type="journal article" date="2018" name="Sci. Rep.">
        <title>Genome sequence of the cauliflower mushroom Sparassis crispa (Hanabiratake) and its association with beneficial usage.</title>
        <authorList>
            <person name="Kiyama R."/>
            <person name="Furutani Y."/>
            <person name="Kawaguchi K."/>
            <person name="Nakanishi T."/>
        </authorList>
    </citation>
    <scope>NUCLEOTIDE SEQUENCE [LARGE SCALE GENOMIC DNA]</scope>
</reference>
<comment type="caution">
    <text evidence="2">The sequence shown here is derived from an EMBL/GenBank/DDBJ whole genome shotgun (WGS) entry which is preliminary data.</text>
</comment>
<organism evidence="2 3">
    <name type="scientific">Sparassis crispa</name>
    <dbReference type="NCBI Taxonomy" id="139825"/>
    <lineage>
        <taxon>Eukaryota</taxon>
        <taxon>Fungi</taxon>
        <taxon>Dikarya</taxon>
        <taxon>Basidiomycota</taxon>
        <taxon>Agaricomycotina</taxon>
        <taxon>Agaricomycetes</taxon>
        <taxon>Polyporales</taxon>
        <taxon>Sparassidaceae</taxon>
        <taxon>Sparassis</taxon>
    </lineage>
</organism>
<dbReference type="GeneID" id="38786120"/>
<sequence length="62" mass="6940">MLTRSRSPPCSSSAPPSSRTHEEQNLKLTLLNMSPAARYAAKATMVHVPRLLRLPSTFAWLY</sequence>
<dbReference type="RefSeq" id="XP_027620116.1">
    <property type="nucleotide sequence ID" value="XM_027764315.1"/>
</dbReference>
<evidence type="ECO:0000313" key="2">
    <source>
        <dbReference type="EMBL" id="GBE89203.1"/>
    </source>
</evidence>